<evidence type="ECO:0000256" key="1">
    <source>
        <dbReference type="ARBA" id="ARBA00004604"/>
    </source>
</evidence>
<evidence type="ECO:0000313" key="6">
    <source>
        <dbReference type="EMBL" id="QIX01282.1"/>
    </source>
</evidence>
<evidence type="ECO:0008006" key="8">
    <source>
        <dbReference type="Google" id="ProtNLM"/>
    </source>
</evidence>
<gene>
    <name evidence="6" type="ORF">AMS68_006799</name>
</gene>
<feature type="compositionally biased region" description="Basic and acidic residues" evidence="5">
    <location>
        <begin position="160"/>
        <end position="179"/>
    </location>
</feature>
<reference evidence="6 7" key="1">
    <citation type="journal article" date="2016" name="Sci. Rep.">
        <title>Peltaster fructicola genome reveals evolution from an invasive phytopathogen to an ectophytic parasite.</title>
        <authorList>
            <person name="Xu C."/>
            <person name="Chen H."/>
            <person name="Gleason M.L."/>
            <person name="Xu J.R."/>
            <person name="Liu H."/>
            <person name="Zhang R."/>
            <person name="Sun G."/>
        </authorList>
    </citation>
    <scope>NUCLEOTIDE SEQUENCE [LARGE SCALE GENOMIC DNA]</scope>
    <source>
        <strain evidence="6 7">LNHT1506</strain>
    </source>
</reference>
<accession>A0A6H0Y2N4</accession>
<dbReference type="Pfam" id="PF09805">
    <property type="entry name" value="Nop25"/>
    <property type="match status" value="1"/>
</dbReference>
<dbReference type="AlphaFoldDB" id="A0A6H0Y2N4"/>
<keyword evidence="7" id="KW-1185">Reference proteome</keyword>
<sequence length="198" mass="23575">MPPPRKRTKFSNDQPSEILFDVSARQDYLTGFHKRKVARKEHAKEIAVKREREDKIKERRQMREQRKEDLQQHVRDVNKELRKMNPDLSSDDEELLDEEVPITASTPLDEQEEEYVDEDKYTTVTVEAMGEESEGEVDAIDNPVPDTFKESTAKQSRLFPRKEEKKFRYESKHERQETRRKQKAKNSREAKARREKAT</sequence>
<evidence type="ECO:0000256" key="3">
    <source>
        <dbReference type="ARBA" id="ARBA00023054"/>
    </source>
</evidence>
<evidence type="ECO:0000256" key="5">
    <source>
        <dbReference type="SAM" id="MobiDB-lite"/>
    </source>
</evidence>
<name>A0A6H0Y2N4_9PEZI</name>
<keyword evidence="4" id="KW-0539">Nucleus</keyword>
<evidence type="ECO:0000256" key="2">
    <source>
        <dbReference type="ARBA" id="ARBA00007175"/>
    </source>
</evidence>
<dbReference type="PANTHER" id="PTHR14577:SF0">
    <property type="entry name" value="NUCLEOLAR PROTEIN 12"/>
    <property type="match status" value="1"/>
</dbReference>
<feature type="region of interest" description="Disordered" evidence="5">
    <location>
        <begin position="40"/>
        <end position="198"/>
    </location>
</feature>
<dbReference type="EMBL" id="CP051142">
    <property type="protein sequence ID" value="QIX01282.1"/>
    <property type="molecule type" value="Genomic_DNA"/>
</dbReference>
<evidence type="ECO:0000313" key="7">
    <source>
        <dbReference type="Proteomes" id="UP000503462"/>
    </source>
</evidence>
<comment type="similarity">
    <text evidence="2">Belongs to the RRP17 family.</text>
</comment>
<proteinExistence type="inferred from homology"/>
<dbReference type="Proteomes" id="UP000503462">
    <property type="component" value="Chromosome 4"/>
</dbReference>
<evidence type="ECO:0000256" key="4">
    <source>
        <dbReference type="ARBA" id="ARBA00023242"/>
    </source>
</evidence>
<feature type="compositionally biased region" description="Basic and acidic residues" evidence="5">
    <location>
        <begin position="186"/>
        <end position="198"/>
    </location>
</feature>
<dbReference type="InterPro" id="IPR019186">
    <property type="entry name" value="Nucleolar_protein_12"/>
</dbReference>
<feature type="compositionally biased region" description="Acidic residues" evidence="5">
    <location>
        <begin position="89"/>
        <end position="100"/>
    </location>
</feature>
<feature type="compositionally biased region" description="Acidic residues" evidence="5">
    <location>
        <begin position="129"/>
        <end position="139"/>
    </location>
</feature>
<dbReference type="OrthoDB" id="551633at2759"/>
<dbReference type="GO" id="GO:0019843">
    <property type="term" value="F:rRNA binding"/>
    <property type="evidence" value="ECO:0007669"/>
    <property type="project" value="TreeGrafter"/>
</dbReference>
<organism evidence="6 7">
    <name type="scientific">Peltaster fructicola</name>
    <dbReference type="NCBI Taxonomy" id="286661"/>
    <lineage>
        <taxon>Eukaryota</taxon>
        <taxon>Fungi</taxon>
        <taxon>Dikarya</taxon>
        <taxon>Ascomycota</taxon>
        <taxon>Pezizomycotina</taxon>
        <taxon>Dothideomycetes</taxon>
        <taxon>Dothideomycetes incertae sedis</taxon>
        <taxon>Peltaster</taxon>
    </lineage>
</organism>
<feature type="compositionally biased region" description="Basic and acidic residues" evidence="5">
    <location>
        <begin position="40"/>
        <end position="85"/>
    </location>
</feature>
<keyword evidence="3" id="KW-0175">Coiled coil</keyword>
<dbReference type="PANTHER" id="PTHR14577">
    <property type="entry name" value="NUCLEOLAR PROTEIN 12"/>
    <property type="match status" value="1"/>
</dbReference>
<protein>
    <recommendedName>
        <fullName evidence="8">Nucleolar protein 12</fullName>
    </recommendedName>
</protein>
<comment type="subcellular location">
    <subcellularLocation>
        <location evidence="1">Nucleus</location>
        <location evidence="1">Nucleolus</location>
    </subcellularLocation>
</comment>
<dbReference type="GO" id="GO:0005730">
    <property type="term" value="C:nucleolus"/>
    <property type="evidence" value="ECO:0007669"/>
    <property type="project" value="UniProtKB-SubCell"/>
</dbReference>